<dbReference type="EMBL" id="QFFI01000072">
    <property type="protein sequence ID" value="PWG60911.1"/>
    <property type="molecule type" value="Genomic_DNA"/>
</dbReference>
<dbReference type="PANTHER" id="PTHR24960:SF84">
    <property type="entry name" value="HYDROGENASE SUBUNIT"/>
    <property type="match status" value="1"/>
</dbReference>
<keyword evidence="9" id="KW-1185">Reference proteome</keyword>
<dbReference type="InterPro" id="IPR017900">
    <property type="entry name" value="4Fe4S_Fe_S_CS"/>
</dbReference>
<sequence length="223" mass="23799">MGDVTLTIDDRTVTVPAGTSVWEAAARLGIDIPVLCHDPRLRPVGVCRVCAVDTGERTLPASCVREVQEGMQVRTDTDEVQAHRRVLTELLLADQPPVSRREATTGHDQLYALARRLGVGTIPWPDGAEGHPRGEDWSSPVIAVDHQACILCDRCVRACDEIQHNDVITRSGKGYATRIAFDLDAPMGESSCVSCGECVAVCPTGALTHRALPAAAAGEGSQP</sequence>
<evidence type="ECO:0008006" key="10">
    <source>
        <dbReference type="Google" id="ProtNLM"/>
    </source>
</evidence>
<dbReference type="GO" id="GO:0046872">
    <property type="term" value="F:metal ion binding"/>
    <property type="evidence" value="ECO:0007669"/>
    <property type="project" value="UniProtKB-KW"/>
</dbReference>
<feature type="domain" description="2Fe-2S ferredoxin-type" evidence="6">
    <location>
        <begin position="2"/>
        <end position="79"/>
    </location>
</feature>
<dbReference type="InterPro" id="IPR036010">
    <property type="entry name" value="2Fe-2S_ferredoxin-like_sf"/>
</dbReference>
<organism evidence="8 9">
    <name type="scientific">Sediminicurvatus halobius</name>
    <dbReference type="NCBI Taxonomy" id="2182432"/>
    <lineage>
        <taxon>Bacteria</taxon>
        <taxon>Pseudomonadati</taxon>
        <taxon>Pseudomonadota</taxon>
        <taxon>Gammaproteobacteria</taxon>
        <taxon>Chromatiales</taxon>
        <taxon>Ectothiorhodospiraceae</taxon>
        <taxon>Sediminicurvatus</taxon>
    </lineage>
</organism>
<evidence type="ECO:0000313" key="8">
    <source>
        <dbReference type="EMBL" id="PWG60911.1"/>
    </source>
</evidence>
<feature type="domain" description="4Fe-4S ferredoxin-type" evidence="7">
    <location>
        <begin position="140"/>
        <end position="170"/>
    </location>
</feature>
<evidence type="ECO:0000259" key="6">
    <source>
        <dbReference type="PROSITE" id="PS51085"/>
    </source>
</evidence>
<feature type="domain" description="4Fe-4S ferredoxin-type" evidence="7">
    <location>
        <begin position="183"/>
        <end position="212"/>
    </location>
</feature>
<name>A0A2U2MVM1_9GAMM</name>
<dbReference type="PROSITE" id="PS51085">
    <property type="entry name" value="2FE2S_FER_2"/>
    <property type="match status" value="1"/>
</dbReference>
<dbReference type="AlphaFoldDB" id="A0A2U2MVM1"/>
<dbReference type="PROSITE" id="PS51379">
    <property type="entry name" value="4FE4S_FER_2"/>
    <property type="match status" value="2"/>
</dbReference>
<reference evidence="8 9" key="1">
    <citation type="submission" date="2018-05" db="EMBL/GenBank/DDBJ databases">
        <title>Spiribacter halobius sp. nov., a moderately halophilic bacterium isolated from marine solar saltern.</title>
        <authorList>
            <person name="Zheng W.-S."/>
            <person name="Lu D.-C."/>
            <person name="Du Z.-J."/>
        </authorList>
    </citation>
    <scope>NUCLEOTIDE SEQUENCE [LARGE SCALE GENOMIC DNA]</scope>
    <source>
        <strain evidence="8 9">E85</strain>
    </source>
</reference>
<evidence type="ECO:0000256" key="4">
    <source>
        <dbReference type="ARBA" id="ARBA00023004"/>
    </source>
</evidence>
<evidence type="ECO:0000256" key="5">
    <source>
        <dbReference type="ARBA" id="ARBA00023014"/>
    </source>
</evidence>
<keyword evidence="3" id="KW-0677">Repeat</keyword>
<dbReference type="Proteomes" id="UP000245474">
    <property type="component" value="Unassembled WGS sequence"/>
</dbReference>
<dbReference type="Gene3D" id="3.10.20.740">
    <property type="match status" value="1"/>
</dbReference>
<keyword evidence="5" id="KW-0411">Iron-sulfur</keyword>
<dbReference type="RefSeq" id="WP_109680418.1">
    <property type="nucleotide sequence ID" value="NZ_CP086615.1"/>
</dbReference>
<evidence type="ECO:0000256" key="3">
    <source>
        <dbReference type="ARBA" id="ARBA00022737"/>
    </source>
</evidence>
<dbReference type="InterPro" id="IPR017896">
    <property type="entry name" value="4Fe4S_Fe-S-bd"/>
</dbReference>
<keyword evidence="4" id="KW-0408">Iron</keyword>
<accession>A0A2U2MVM1</accession>
<dbReference type="CDD" id="cd00207">
    <property type="entry name" value="fer2"/>
    <property type="match status" value="1"/>
</dbReference>
<evidence type="ECO:0000313" key="9">
    <source>
        <dbReference type="Proteomes" id="UP000245474"/>
    </source>
</evidence>
<dbReference type="SUPFAM" id="SSF54292">
    <property type="entry name" value="2Fe-2S ferredoxin-like"/>
    <property type="match status" value="1"/>
</dbReference>
<dbReference type="PROSITE" id="PS00198">
    <property type="entry name" value="4FE4S_FER_1"/>
    <property type="match status" value="1"/>
</dbReference>
<comment type="caution">
    <text evidence="8">The sequence shown here is derived from an EMBL/GenBank/DDBJ whole genome shotgun (WGS) entry which is preliminary data.</text>
</comment>
<dbReference type="Gene3D" id="3.30.70.20">
    <property type="match status" value="1"/>
</dbReference>
<keyword evidence="1" id="KW-0004">4Fe-4S</keyword>
<dbReference type="InterPro" id="IPR001041">
    <property type="entry name" value="2Fe-2S_ferredoxin-type"/>
</dbReference>
<dbReference type="OrthoDB" id="9810782at2"/>
<dbReference type="InterPro" id="IPR050157">
    <property type="entry name" value="PSI_iron-sulfur_center"/>
</dbReference>
<dbReference type="FunFam" id="3.30.70.20:FF:000035">
    <property type="entry name" value="Iron hydrogenase 1"/>
    <property type="match status" value="1"/>
</dbReference>
<evidence type="ECO:0000256" key="2">
    <source>
        <dbReference type="ARBA" id="ARBA00022723"/>
    </source>
</evidence>
<evidence type="ECO:0000256" key="1">
    <source>
        <dbReference type="ARBA" id="ARBA00022485"/>
    </source>
</evidence>
<gene>
    <name evidence="8" type="ORF">DEM34_19175</name>
</gene>
<proteinExistence type="predicted"/>
<dbReference type="GO" id="GO:0051539">
    <property type="term" value="F:4 iron, 4 sulfur cluster binding"/>
    <property type="evidence" value="ECO:0007669"/>
    <property type="project" value="UniProtKB-KW"/>
</dbReference>
<protein>
    <recommendedName>
        <fullName evidence="10">Formate dehydrogenase subunit alpha</fullName>
    </recommendedName>
</protein>
<dbReference type="SUPFAM" id="SSF54862">
    <property type="entry name" value="4Fe-4S ferredoxins"/>
    <property type="match status" value="1"/>
</dbReference>
<dbReference type="Pfam" id="PF13510">
    <property type="entry name" value="Fer2_4"/>
    <property type="match status" value="1"/>
</dbReference>
<keyword evidence="2" id="KW-0479">Metal-binding</keyword>
<evidence type="ECO:0000259" key="7">
    <source>
        <dbReference type="PROSITE" id="PS51379"/>
    </source>
</evidence>
<dbReference type="Pfam" id="PF12838">
    <property type="entry name" value="Fer4_7"/>
    <property type="match status" value="1"/>
</dbReference>
<dbReference type="PANTHER" id="PTHR24960">
    <property type="entry name" value="PHOTOSYSTEM I IRON-SULFUR CENTER-RELATED"/>
    <property type="match status" value="1"/>
</dbReference>